<dbReference type="InterPro" id="IPR013083">
    <property type="entry name" value="Znf_RING/FYVE/PHD"/>
</dbReference>
<gene>
    <name evidence="22" type="primary">baz1a</name>
</gene>
<dbReference type="PANTHER" id="PTHR46510:SF1">
    <property type="entry name" value="BROMODOMAIN ADJACENT TO ZINC FINGER DOMAIN PROTEIN 1A"/>
    <property type="match status" value="1"/>
</dbReference>
<evidence type="ECO:0000256" key="4">
    <source>
        <dbReference type="ARBA" id="ARBA00022723"/>
    </source>
</evidence>
<dbReference type="GO" id="GO:0006338">
    <property type="term" value="P:chromatin remodeling"/>
    <property type="evidence" value="ECO:0007669"/>
    <property type="project" value="InterPro"/>
</dbReference>
<dbReference type="InterPro" id="IPR018501">
    <property type="entry name" value="DDT_dom"/>
</dbReference>
<dbReference type="RefSeq" id="XP_018530325.2">
    <property type="nucleotide sequence ID" value="XM_018674809.2"/>
</dbReference>
<evidence type="ECO:0000259" key="20">
    <source>
        <dbReference type="PROSITE" id="PS51136"/>
    </source>
</evidence>
<dbReference type="PANTHER" id="PTHR46510">
    <property type="entry name" value="BROMODOMAIN ADJACENT TO ZINC FINGER DOMAIN PROTEIN 1A"/>
    <property type="match status" value="1"/>
</dbReference>
<feature type="region of interest" description="Disordered" evidence="16">
    <location>
        <begin position="310"/>
        <end position="374"/>
    </location>
</feature>
<feature type="domain" description="Bromo" evidence="17">
    <location>
        <begin position="1382"/>
        <end position="1452"/>
    </location>
</feature>
<dbReference type="GO" id="GO:0006355">
    <property type="term" value="P:regulation of DNA-templated transcription"/>
    <property type="evidence" value="ECO:0007669"/>
    <property type="project" value="TreeGrafter"/>
</dbReference>
<feature type="domain" description="DDT" evidence="19">
    <location>
        <begin position="416"/>
        <end position="481"/>
    </location>
</feature>
<dbReference type="InterPro" id="IPR013136">
    <property type="entry name" value="WSTF_Acf1_Cbp146"/>
</dbReference>
<dbReference type="GO" id="GO:0000228">
    <property type="term" value="C:nuclear chromosome"/>
    <property type="evidence" value="ECO:0007669"/>
    <property type="project" value="TreeGrafter"/>
</dbReference>
<dbReference type="Gene3D" id="1.20.920.10">
    <property type="entry name" value="Bromodomain-like"/>
    <property type="match status" value="1"/>
</dbReference>
<dbReference type="SUPFAM" id="SSF57903">
    <property type="entry name" value="FYVE/PHD zinc finger"/>
    <property type="match status" value="1"/>
</dbReference>
<dbReference type="InterPro" id="IPR011011">
    <property type="entry name" value="Znf_FYVE_PHD"/>
</dbReference>
<dbReference type="GO" id="GO:0045740">
    <property type="term" value="P:positive regulation of DNA replication"/>
    <property type="evidence" value="ECO:0007669"/>
    <property type="project" value="TreeGrafter"/>
</dbReference>
<dbReference type="GeneID" id="108882353"/>
<evidence type="ECO:0000313" key="21">
    <source>
        <dbReference type="Proteomes" id="UP000694890"/>
    </source>
</evidence>
<evidence type="ECO:0000256" key="5">
    <source>
        <dbReference type="ARBA" id="ARBA00022771"/>
    </source>
</evidence>
<accession>A0AAJ7LSN9</accession>
<evidence type="ECO:0000256" key="15">
    <source>
        <dbReference type="PROSITE-ProRule" id="PRU00475"/>
    </source>
</evidence>
<evidence type="ECO:0000256" key="10">
    <source>
        <dbReference type="ARBA" id="ARBA00023163"/>
    </source>
</evidence>
<feature type="region of interest" description="Disordered" evidence="16">
    <location>
        <begin position="802"/>
        <end position="842"/>
    </location>
</feature>
<keyword evidence="4" id="KW-0479">Metal-binding</keyword>
<dbReference type="Gene3D" id="3.30.40.10">
    <property type="entry name" value="Zinc/RING finger domain, C3HC4 (zinc finger)"/>
    <property type="match status" value="1"/>
</dbReference>
<keyword evidence="10" id="KW-0804">Transcription</keyword>
<feature type="compositionally biased region" description="Polar residues" evidence="16">
    <location>
        <begin position="1313"/>
        <end position="1324"/>
    </location>
</feature>
<dbReference type="Pfam" id="PF02791">
    <property type="entry name" value="DDT"/>
    <property type="match status" value="1"/>
</dbReference>
<evidence type="ECO:0000259" key="18">
    <source>
        <dbReference type="PROSITE" id="PS50016"/>
    </source>
</evidence>
<evidence type="ECO:0000256" key="13">
    <source>
        <dbReference type="PROSITE-ProRule" id="PRU00035"/>
    </source>
</evidence>
<feature type="compositionally biased region" description="Basic and acidic residues" evidence="16">
    <location>
        <begin position="666"/>
        <end position="685"/>
    </location>
</feature>
<feature type="compositionally biased region" description="Low complexity" evidence="16">
    <location>
        <begin position="1347"/>
        <end position="1360"/>
    </location>
</feature>
<evidence type="ECO:0000256" key="7">
    <source>
        <dbReference type="ARBA" id="ARBA00023015"/>
    </source>
</evidence>
<feature type="region of interest" description="Disordered" evidence="16">
    <location>
        <begin position="171"/>
        <end position="190"/>
    </location>
</feature>
<dbReference type="SMART" id="SM00249">
    <property type="entry name" value="PHD"/>
    <property type="match status" value="1"/>
</dbReference>
<dbReference type="InterPro" id="IPR047171">
    <property type="entry name" value="BAZ1A"/>
</dbReference>
<dbReference type="FunFam" id="3.30.40.10:FF:000300">
    <property type="entry name" value="Bromodomain adjacent to zinc finger domain protein 1A"/>
    <property type="match status" value="1"/>
</dbReference>
<evidence type="ECO:0000256" key="8">
    <source>
        <dbReference type="ARBA" id="ARBA00023054"/>
    </source>
</evidence>
<dbReference type="KEGG" id="lcf:108882353"/>
<evidence type="ECO:0000256" key="14">
    <source>
        <dbReference type="PROSITE-ProRule" id="PRU00146"/>
    </source>
</evidence>
<proteinExistence type="inferred from homology"/>
<dbReference type="CDD" id="cd15627">
    <property type="entry name" value="PHD_BAZ1A"/>
    <property type="match status" value="1"/>
</dbReference>
<dbReference type="Pfam" id="PF00628">
    <property type="entry name" value="PHD"/>
    <property type="match status" value="1"/>
</dbReference>
<evidence type="ECO:0000256" key="9">
    <source>
        <dbReference type="ARBA" id="ARBA00023117"/>
    </source>
</evidence>
<evidence type="ECO:0000256" key="3">
    <source>
        <dbReference type="ARBA" id="ARBA00022553"/>
    </source>
</evidence>
<dbReference type="PROSITE" id="PS50016">
    <property type="entry name" value="ZF_PHD_2"/>
    <property type="match status" value="1"/>
</dbReference>
<dbReference type="InterPro" id="IPR018359">
    <property type="entry name" value="Bromodomain_CS"/>
</dbReference>
<dbReference type="GO" id="GO:0008623">
    <property type="term" value="C:CHRAC"/>
    <property type="evidence" value="ECO:0007669"/>
    <property type="project" value="TreeGrafter"/>
</dbReference>
<feature type="compositionally biased region" description="Low complexity" evidence="16">
    <location>
        <begin position="1260"/>
        <end position="1286"/>
    </location>
</feature>
<dbReference type="CTD" id="11177"/>
<feature type="region of interest" description="Disordered" evidence="16">
    <location>
        <begin position="266"/>
        <end position="293"/>
    </location>
</feature>
<dbReference type="InterPro" id="IPR001965">
    <property type="entry name" value="Znf_PHD"/>
</dbReference>
<feature type="compositionally biased region" description="Pro residues" evidence="16">
    <location>
        <begin position="268"/>
        <end position="277"/>
    </location>
</feature>
<dbReference type="InterPro" id="IPR019786">
    <property type="entry name" value="Zinc_finger_PHD-type_CS"/>
</dbReference>
<organism evidence="21 22">
    <name type="scientific">Lates calcarifer</name>
    <name type="common">Barramundi</name>
    <name type="synonym">Holocentrus calcarifer</name>
    <dbReference type="NCBI Taxonomy" id="8187"/>
    <lineage>
        <taxon>Eukaryota</taxon>
        <taxon>Metazoa</taxon>
        <taxon>Chordata</taxon>
        <taxon>Craniata</taxon>
        <taxon>Vertebrata</taxon>
        <taxon>Euteleostomi</taxon>
        <taxon>Actinopterygii</taxon>
        <taxon>Neopterygii</taxon>
        <taxon>Teleostei</taxon>
        <taxon>Neoteleostei</taxon>
        <taxon>Acanthomorphata</taxon>
        <taxon>Carangaria</taxon>
        <taxon>Carangaria incertae sedis</taxon>
        <taxon>Centropomidae</taxon>
        <taxon>Lates</taxon>
    </lineage>
</organism>
<protein>
    <recommendedName>
        <fullName evidence="12">Bromodomain adjacent to zinc finger domain protein 1A</fullName>
    </recommendedName>
</protein>
<dbReference type="InterPro" id="IPR036427">
    <property type="entry name" value="Bromodomain-like_sf"/>
</dbReference>
<dbReference type="InterPro" id="IPR001487">
    <property type="entry name" value="Bromodomain"/>
</dbReference>
<dbReference type="PROSITE" id="PS51136">
    <property type="entry name" value="WAC"/>
    <property type="match status" value="1"/>
</dbReference>
<evidence type="ECO:0000313" key="22">
    <source>
        <dbReference type="RefSeq" id="XP_018530325.2"/>
    </source>
</evidence>
<dbReference type="SUPFAM" id="SSF47370">
    <property type="entry name" value="Bromodomain"/>
    <property type="match status" value="1"/>
</dbReference>
<comment type="similarity">
    <text evidence="2">Belongs to the WAL family.</text>
</comment>
<dbReference type="SMART" id="SM00571">
    <property type="entry name" value="DDT"/>
    <property type="match status" value="1"/>
</dbReference>
<sequence length="1485" mass="167506">MPLLHRKAFIRQRPPADLRPDEEVFLCKITHEIFRTYDEFFERTILCNSLVWSCALTGRAGLTYLEAVESERRAKQSLQSFPQCLVAPLLHLAALSRRCRLTELCEDVYAFVKDRFFPGETVDVTGRNGARHVCEILQVHSPHSSANGAPAANGHIKPADGDTIVISDSDDESDAFQSPTAQVNGKKKKPLSPSVFRYTVRMMKDQHSEAFTVKANQISRRKTTLSRERLKLLFKQHCEPVNGTIAVKPSTVMKYRLSEQTFSQFFPDEPPLFPFSPPSKGGGRGSPGQASSSLLKAAEEKLKLLQQREEMAAAAQDKARLKKEKEEAQEAKRREREDKEKMKEEQRRRFEEEKQRRREEKERRKLEKEREREKLKEEKKKYAERLKLWNKPREDMECEDLKELPSPVPVRTRLPAELFGEALMVLEFLRAFGEVFDLKDEFPDGISLEVLEEALVGSDPEGPLCELLFFFLSAIFQALDEEQEEVAKDQAEDLSEALEDDSDPTQSVLSAVASLAAAWPQLHQGCSLKQLDLDSCTLSEILRLHILASGADCNHGNAKLRYQKQGGFTLMDDPCVELRLAEPALLKRLSCTAVYDLTPGEKLRILQALVGKLLTLASSRDLIEDGVEEQRAARQELREIRAEQHRREREEAAHRVRLRKEEKLREQEQRLKEKEEKLKEQEKGGVHTNSETPAEQHTEEDEEPNSSSNRKKMKGKINQREKQQQMTSDLRPPPCPPSSLTAEEQEKEQEKVRELQERLQKAAACTCLLPLGRDRLYRRYWLLPSASALFVEDDCFGLTEDMLQPRPKPAQDAATKMEDKEGVKEELAEGSAGSSPAPIHTCGPPVNRPNQWSFYSSVEEVDQLIEALNPRGHRESGLKEALLQERDRLQQLLQNCDSSKYRHTDDPESSRSVPECTAAAETLMEVRLRDLLLDIEDRIHQGTLGTLKVMDRQVWRSALEAGNYELLCSDGRENGGMNGRVEAMEVDSNHLRARDRLQELKSDGVAACGTSGSGTPQVVSSSVRILAQALAHIEQGIERRFLKAPLGEEDSKKDQKTKKNKKKDEDQASDDGSDSGRVVKTVLERWRESLQSCSSLSQVFVHLSSLERSVLWSRSVLNARCRICRRKGDADNMLLCDGCDRGHHTHCLRPRLKSVPDGDWFCPDCRPKQRSSRVPSRQRSSIDEEEEQEEDDEEEEEESEEEEEEEESEEEEEQEEEEEEEEVVVSTKKSQAPPPKGKSQQTTPKGQRATPKGQQATPPNTSTSAGKNSSASKSSGKKATPTTSKANAASAGKAPPRSGSRNSARLSHEILAPNSNTKTSPGQSESRKRPATDAAPPPKPSRPVLPPASSCSSSSSSSRRSSGRNHGVHELSACEQLTVELVRHEDSWPFMKLVSRTQVPDYYDIIKKPIALSTIREKVNNCEYQTAGEFISDVELMFSNCLQYNPRHTNEAKAGHRLQQFFRSELGRLGLSERGAAPPAKRSRH</sequence>
<keyword evidence="7" id="KW-0805">Transcription regulation</keyword>
<dbReference type="PROSITE" id="PS01359">
    <property type="entry name" value="ZF_PHD_1"/>
    <property type="match status" value="1"/>
</dbReference>
<dbReference type="SMART" id="SM00297">
    <property type="entry name" value="BROMO"/>
    <property type="match status" value="1"/>
</dbReference>
<dbReference type="Pfam" id="PF15613">
    <property type="entry name" value="WSD"/>
    <property type="match status" value="1"/>
</dbReference>
<keyword evidence="3" id="KW-0597">Phosphoprotein</keyword>
<keyword evidence="6" id="KW-0862">Zinc</keyword>
<dbReference type="PRINTS" id="PR00503">
    <property type="entry name" value="BROMODOMAIN"/>
</dbReference>
<dbReference type="Proteomes" id="UP000694890">
    <property type="component" value="Unplaced"/>
</dbReference>
<feature type="region of interest" description="Disordered" evidence="16">
    <location>
        <begin position="666"/>
        <end position="754"/>
    </location>
</feature>
<dbReference type="InterPro" id="IPR019787">
    <property type="entry name" value="Znf_PHD-finger"/>
</dbReference>
<dbReference type="GO" id="GO:0003677">
    <property type="term" value="F:DNA binding"/>
    <property type="evidence" value="ECO:0007669"/>
    <property type="project" value="TreeGrafter"/>
</dbReference>
<feature type="domain" description="WAC" evidence="20">
    <location>
        <begin position="22"/>
        <end position="128"/>
    </location>
</feature>
<evidence type="ECO:0000256" key="11">
    <source>
        <dbReference type="ARBA" id="ARBA00023242"/>
    </source>
</evidence>
<feature type="domain" description="PHD-type" evidence="18">
    <location>
        <begin position="1118"/>
        <end position="1168"/>
    </location>
</feature>
<dbReference type="Pfam" id="PF00439">
    <property type="entry name" value="Bromodomain"/>
    <property type="match status" value="1"/>
</dbReference>
<dbReference type="Pfam" id="PF10537">
    <property type="entry name" value="WAC_Acf1_DNA_bd"/>
    <property type="match status" value="1"/>
</dbReference>
<name>A0AAJ7LSN9_LATCA</name>
<feature type="region of interest" description="Disordered" evidence="16">
    <location>
        <begin position="1044"/>
        <end position="1076"/>
    </location>
</feature>
<dbReference type="InterPro" id="IPR028941">
    <property type="entry name" value="WHIM2_dom"/>
</dbReference>
<dbReference type="GO" id="GO:0008270">
    <property type="term" value="F:zinc ion binding"/>
    <property type="evidence" value="ECO:0007669"/>
    <property type="project" value="UniProtKB-KW"/>
</dbReference>
<evidence type="ECO:0000256" key="6">
    <source>
        <dbReference type="ARBA" id="ARBA00022833"/>
    </source>
</evidence>
<keyword evidence="9 13" id="KW-0103">Bromodomain</keyword>
<dbReference type="InterPro" id="IPR028942">
    <property type="entry name" value="WHIM1_dom"/>
</dbReference>
<feature type="compositionally biased region" description="Pro residues" evidence="16">
    <location>
        <begin position="1335"/>
        <end position="1346"/>
    </location>
</feature>
<comment type="subcellular location">
    <subcellularLocation>
        <location evidence="1 15">Nucleus</location>
    </subcellularLocation>
</comment>
<reference evidence="22" key="1">
    <citation type="submission" date="2025-08" db="UniProtKB">
        <authorList>
            <consortium name="RefSeq"/>
        </authorList>
    </citation>
    <scope>IDENTIFICATION</scope>
    <source>
        <tissue evidence="22">Brain</tissue>
    </source>
</reference>
<keyword evidence="11 15" id="KW-0539">Nucleus</keyword>
<evidence type="ECO:0000256" key="16">
    <source>
        <dbReference type="SAM" id="MobiDB-lite"/>
    </source>
</evidence>
<dbReference type="PROSITE" id="PS50014">
    <property type="entry name" value="BROMODOMAIN_2"/>
    <property type="match status" value="1"/>
</dbReference>
<evidence type="ECO:0000256" key="1">
    <source>
        <dbReference type="ARBA" id="ARBA00004123"/>
    </source>
</evidence>
<evidence type="ECO:0000259" key="19">
    <source>
        <dbReference type="PROSITE" id="PS50827"/>
    </source>
</evidence>
<evidence type="ECO:0000259" key="17">
    <source>
        <dbReference type="PROSITE" id="PS50014"/>
    </source>
</evidence>
<feature type="compositionally biased region" description="Acidic residues" evidence="16">
    <location>
        <begin position="1183"/>
        <end position="1223"/>
    </location>
</feature>
<feature type="region of interest" description="Disordered" evidence="16">
    <location>
        <begin position="1164"/>
        <end position="1367"/>
    </location>
</feature>
<dbReference type="GO" id="GO:0031445">
    <property type="term" value="P:regulation of heterochromatin formation"/>
    <property type="evidence" value="ECO:0007669"/>
    <property type="project" value="TreeGrafter"/>
</dbReference>
<keyword evidence="8" id="KW-0175">Coiled coil</keyword>
<evidence type="ECO:0000256" key="12">
    <source>
        <dbReference type="ARBA" id="ARBA00068253"/>
    </source>
</evidence>
<evidence type="ECO:0000256" key="2">
    <source>
        <dbReference type="ARBA" id="ARBA00007444"/>
    </source>
</evidence>
<dbReference type="PROSITE" id="PS50827">
    <property type="entry name" value="DDT"/>
    <property type="match status" value="1"/>
</dbReference>
<dbReference type="PROSITE" id="PS00633">
    <property type="entry name" value="BROMODOMAIN_1"/>
    <property type="match status" value="1"/>
</dbReference>
<feature type="compositionally biased region" description="Basic and acidic residues" evidence="16">
    <location>
        <begin position="815"/>
        <end position="827"/>
    </location>
</feature>
<dbReference type="Pfam" id="PF15612">
    <property type="entry name" value="WHIM1"/>
    <property type="match status" value="1"/>
</dbReference>
<keyword evidence="5 14" id="KW-0863">Zinc-finger</keyword>